<dbReference type="FunFam" id="1.10.287.130:FF:000049">
    <property type="entry name" value="C4-dicarboxylate transport sensor protein DctB"/>
    <property type="match status" value="1"/>
</dbReference>
<evidence type="ECO:0000256" key="6">
    <source>
        <dbReference type="ARBA" id="ARBA00022553"/>
    </source>
</evidence>
<name>A0A4R2LAK7_9GAMM</name>
<dbReference type="OrthoDB" id="9772100at2"/>
<dbReference type="InterPro" id="IPR036097">
    <property type="entry name" value="HisK_dim/P_sf"/>
</dbReference>
<gene>
    <name evidence="19" type="ORF">EV699_109184</name>
</gene>
<keyword evidence="6" id="KW-0597">Phosphoprotein</keyword>
<dbReference type="InterPro" id="IPR036890">
    <property type="entry name" value="HATPase_C_sf"/>
</dbReference>
<keyword evidence="4" id="KW-1003">Cell membrane</keyword>
<dbReference type="EC" id="2.7.13.3" evidence="3"/>
<evidence type="ECO:0000256" key="12">
    <source>
        <dbReference type="ARBA" id="ARBA00022989"/>
    </source>
</evidence>
<evidence type="ECO:0000256" key="2">
    <source>
        <dbReference type="ARBA" id="ARBA00004429"/>
    </source>
</evidence>
<feature type="coiled-coil region" evidence="16">
    <location>
        <begin position="349"/>
        <end position="376"/>
    </location>
</feature>
<dbReference type="CDD" id="cd12914">
    <property type="entry name" value="PDC1_DGC_like"/>
    <property type="match status" value="1"/>
</dbReference>
<keyword evidence="12 17" id="KW-1133">Transmembrane helix</keyword>
<comment type="catalytic activity">
    <reaction evidence="1">
        <text>ATP + protein L-histidine = ADP + protein N-phospho-L-histidine.</text>
        <dbReference type="EC" id="2.7.13.3"/>
    </reaction>
</comment>
<evidence type="ECO:0000256" key="7">
    <source>
        <dbReference type="ARBA" id="ARBA00022679"/>
    </source>
</evidence>
<evidence type="ECO:0000256" key="14">
    <source>
        <dbReference type="ARBA" id="ARBA00023136"/>
    </source>
</evidence>
<dbReference type="AlphaFoldDB" id="A0A4R2LAK7"/>
<comment type="subcellular location">
    <subcellularLocation>
        <location evidence="2">Cell inner membrane</location>
        <topology evidence="2">Multi-pass membrane protein</topology>
    </subcellularLocation>
</comment>
<evidence type="ECO:0000256" key="1">
    <source>
        <dbReference type="ARBA" id="ARBA00000085"/>
    </source>
</evidence>
<dbReference type="SUPFAM" id="SSF55874">
    <property type="entry name" value="ATPase domain of HSP90 chaperone/DNA topoisomerase II/histidine kinase"/>
    <property type="match status" value="1"/>
</dbReference>
<keyword evidence="8 17" id="KW-0812">Transmembrane</keyword>
<evidence type="ECO:0000256" key="15">
    <source>
        <dbReference type="ARBA" id="ARBA00073143"/>
    </source>
</evidence>
<dbReference type="Pfam" id="PF00512">
    <property type="entry name" value="HisKA"/>
    <property type="match status" value="1"/>
</dbReference>
<evidence type="ECO:0000256" key="3">
    <source>
        <dbReference type="ARBA" id="ARBA00012438"/>
    </source>
</evidence>
<dbReference type="PANTHER" id="PTHR43065">
    <property type="entry name" value="SENSOR HISTIDINE KINASE"/>
    <property type="match status" value="1"/>
</dbReference>
<dbReference type="InterPro" id="IPR017055">
    <property type="entry name" value="Sig_transdc_His_kinase_DctB"/>
</dbReference>
<dbReference type="InterPro" id="IPR005467">
    <property type="entry name" value="His_kinase_dom"/>
</dbReference>
<dbReference type="InterPro" id="IPR004358">
    <property type="entry name" value="Sig_transdc_His_kin-like_C"/>
</dbReference>
<keyword evidence="5" id="KW-0997">Cell inner membrane</keyword>
<comment type="caution">
    <text evidence="19">The sequence shown here is derived from an EMBL/GenBank/DDBJ whole genome shotgun (WGS) entry which is preliminary data.</text>
</comment>
<dbReference type="CDD" id="cd00082">
    <property type="entry name" value="HisKA"/>
    <property type="match status" value="1"/>
</dbReference>
<dbReference type="InterPro" id="IPR029151">
    <property type="entry name" value="Sensor-like_sf"/>
</dbReference>
<sequence length="600" mass="65948">MKRRHAYALSVLLALAFAGVLWQAAAISRAAALATVREDAQRALERYGTSLQGLLETYAVLPRLLAQEERVTRALLAPDDVALRAALNQRLSAFNTTAQATDTYVIAADGLTIAASNADTPVSFVGMNFGFRPYFQNALAGGSGLYFALGTTSNRPGFYFSYPVRHRGQVIGVCVVKIDRDRVENSWSQTAMPVIVTDAEGVVFITNRADLRYRTLQPLSRAARERIEAARQYVDQPLEPLPLADGRWLDGALRSISLRETRAEADGRRSTVTTGYLVETSQVNEAGWHVHVLAPLAPVDERVRYTLLGVGSALAVALSLGLFWRQRRHRLRDRLHYQARVEETLRRARDELEVRVAERTRELQRAQNDLIQASKLAALGQLSAGLVHELNQPLAAIRGYADNAVVLLERERYAEARTNLATVVELTDRMSVLTGQLRGFARKTGDEVEAVELGRSITNAIALIEPRLREDQVALTVTRPPQPVWLRGNAIRLEQVLVNLLKNACDVLRDATERRIELTLDADGARARIGVRDTGPGIAPDALERLFDPFFTTKPVGEGLGLGLSISYGIVDAFGGTLRATHHPDGGALFTIDLPQAPPP</sequence>
<evidence type="ECO:0000256" key="16">
    <source>
        <dbReference type="SAM" id="Coils"/>
    </source>
</evidence>
<dbReference type="InterPro" id="IPR033479">
    <property type="entry name" value="dCache_1"/>
</dbReference>
<proteinExistence type="predicted"/>
<evidence type="ECO:0000259" key="18">
    <source>
        <dbReference type="PROSITE" id="PS50109"/>
    </source>
</evidence>
<keyword evidence="20" id="KW-1185">Reference proteome</keyword>
<feature type="domain" description="Histidine kinase" evidence="18">
    <location>
        <begin position="385"/>
        <end position="598"/>
    </location>
</feature>
<dbReference type="Gene3D" id="3.30.450.20">
    <property type="entry name" value="PAS domain"/>
    <property type="match status" value="2"/>
</dbReference>
<keyword evidence="14 17" id="KW-0472">Membrane</keyword>
<dbReference type="Gene3D" id="1.10.287.130">
    <property type="match status" value="1"/>
</dbReference>
<keyword evidence="13" id="KW-0902">Two-component regulatory system</keyword>
<dbReference type="SMART" id="SM00388">
    <property type="entry name" value="HisKA"/>
    <property type="match status" value="1"/>
</dbReference>
<evidence type="ECO:0000256" key="4">
    <source>
        <dbReference type="ARBA" id="ARBA00022475"/>
    </source>
</evidence>
<evidence type="ECO:0000256" key="5">
    <source>
        <dbReference type="ARBA" id="ARBA00022519"/>
    </source>
</evidence>
<evidence type="ECO:0000256" key="9">
    <source>
        <dbReference type="ARBA" id="ARBA00022741"/>
    </source>
</evidence>
<dbReference type="InterPro" id="IPR003661">
    <property type="entry name" value="HisK_dim/P_dom"/>
</dbReference>
<dbReference type="InterPro" id="IPR003594">
    <property type="entry name" value="HATPase_dom"/>
</dbReference>
<dbReference type="Pfam" id="PF02743">
    <property type="entry name" value="dCache_1"/>
    <property type="match status" value="1"/>
</dbReference>
<keyword evidence="7" id="KW-0808">Transferase</keyword>
<dbReference type="GO" id="GO:0005886">
    <property type="term" value="C:plasma membrane"/>
    <property type="evidence" value="ECO:0007669"/>
    <property type="project" value="UniProtKB-SubCell"/>
</dbReference>
<dbReference type="SUPFAM" id="SSF47384">
    <property type="entry name" value="Homodimeric domain of signal transducing histidine kinase"/>
    <property type="match status" value="1"/>
</dbReference>
<evidence type="ECO:0000256" key="17">
    <source>
        <dbReference type="SAM" id="Phobius"/>
    </source>
</evidence>
<dbReference type="SUPFAM" id="SSF103190">
    <property type="entry name" value="Sensory domain-like"/>
    <property type="match status" value="1"/>
</dbReference>
<evidence type="ECO:0000256" key="11">
    <source>
        <dbReference type="ARBA" id="ARBA00022840"/>
    </source>
</evidence>
<keyword evidence="10 19" id="KW-0418">Kinase</keyword>
<keyword evidence="11" id="KW-0067">ATP-binding</keyword>
<dbReference type="GO" id="GO:0000155">
    <property type="term" value="F:phosphorelay sensor kinase activity"/>
    <property type="evidence" value="ECO:0007669"/>
    <property type="project" value="InterPro"/>
</dbReference>
<accession>A0A4R2LAK7</accession>
<dbReference type="PROSITE" id="PS50109">
    <property type="entry name" value="HIS_KIN"/>
    <property type="match status" value="1"/>
</dbReference>
<evidence type="ECO:0000256" key="13">
    <source>
        <dbReference type="ARBA" id="ARBA00023012"/>
    </source>
</evidence>
<dbReference type="Pfam" id="PF02518">
    <property type="entry name" value="HATPase_c"/>
    <property type="match status" value="1"/>
</dbReference>
<evidence type="ECO:0000313" key="20">
    <source>
        <dbReference type="Proteomes" id="UP000295765"/>
    </source>
</evidence>
<dbReference type="PRINTS" id="PR00344">
    <property type="entry name" value="BCTRLSENSOR"/>
</dbReference>
<dbReference type="RefSeq" id="WP_132542076.1">
    <property type="nucleotide sequence ID" value="NZ_SLWY01000009.1"/>
</dbReference>
<evidence type="ECO:0000313" key="19">
    <source>
        <dbReference type="EMBL" id="TCO81342.1"/>
    </source>
</evidence>
<evidence type="ECO:0000256" key="8">
    <source>
        <dbReference type="ARBA" id="ARBA00022692"/>
    </source>
</evidence>
<dbReference type="Proteomes" id="UP000295765">
    <property type="component" value="Unassembled WGS sequence"/>
</dbReference>
<reference evidence="19 20" key="1">
    <citation type="submission" date="2019-03" db="EMBL/GenBank/DDBJ databases">
        <title>Genomic Encyclopedia of Type Strains, Phase IV (KMG-IV): sequencing the most valuable type-strain genomes for metagenomic binning, comparative biology and taxonomic classification.</title>
        <authorList>
            <person name="Goeker M."/>
        </authorList>
    </citation>
    <scope>NUCLEOTIDE SEQUENCE [LARGE SCALE GENOMIC DNA]</scope>
    <source>
        <strain evidence="19 20">DSM 25287</strain>
    </source>
</reference>
<dbReference type="EMBL" id="SLWY01000009">
    <property type="protein sequence ID" value="TCO81342.1"/>
    <property type="molecule type" value="Genomic_DNA"/>
</dbReference>
<dbReference type="SMART" id="SM00387">
    <property type="entry name" value="HATPase_c"/>
    <property type="match status" value="1"/>
</dbReference>
<keyword evidence="16" id="KW-0175">Coiled coil</keyword>
<evidence type="ECO:0000256" key="10">
    <source>
        <dbReference type="ARBA" id="ARBA00022777"/>
    </source>
</evidence>
<protein>
    <recommendedName>
        <fullName evidence="15">C4-dicarboxylate transport sensor protein DctB</fullName>
        <ecNumber evidence="3">2.7.13.3</ecNumber>
    </recommendedName>
</protein>
<dbReference type="PANTHER" id="PTHR43065:SF46">
    <property type="entry name" value="C4-DICARBOXYLATE TRANSPORT SENSOR PROTEIN DCTB"/>
    <property type="match status" value="1"/>
</dbReference>
<dbReference type="Gene3D" id="3.30.565.10">
    <property type="entry name" value="Histidine kinase-like ATPase, C-terminal domain"/>
    <property type="match status" value="1"/>
</dbReference>
<dbReference type="GO" id="GO:0005524">
    <property type="term" value="F:ATP binding"/>
    <property type="evidence" value="ECO:0007669"/>
    <property type="project" value="UniProtKB-KW"/>
</dbReference>
<organism evidence="19 20">
    <name type="scientific">Plasticicumulans lactativorans</name>
    <dbReference type="NCBI Taxonomy" id="1133106"/>
    <lineage>
        <taxon>Bacteria</taxon>
        <taxon>Pseudomonadati</taxon>
        <taxon>Pseudomonadota</taxon>
        <taxon>Gammaproteobacteria</taxon>
        <taxon>Candidatus Competibacteraceae</taxon>
        <taxon>Plasticicumulans</taxon>
    </lineage>
</organism>
<dbReference type="PIRSF" id="PIRSF036431">
    <property type="entry name" value="STHK_DctB"/>
    <property type="match status" value="1"/>
</dbReference>
<feature type="transmembrane region" description="Helical" evidence="17">
    <location>
        <begin position="305"/>
        <end position="324"/>
    </location>
</feature>
<keyword evidence="9" id="KW-0547">Nucleotide-binding</keyword>